<evidence type="ECO:0000256" key="5">
    <source>
        <dbReference type="SAM" id="MobiDB-lite"/>
    </source>
</evidence>
<feature type="compositionally biased region" description="Low complexity" evidence="5">
    <location>
        <begin position="114"/>
        <end position="129"/>
    </location>
</feature>
<proteinExistence type="predicted"/>
<accession>A0A251RQX8</accession>
<dbReference type="CDD" id="cd19821">
    <property type="entry name" value="Bbox1_BBX-like"/>
    <property type="match status" value="1"/>
</dbReference>
<dbReference type="InterPro" id="IPR049808">
    <property type="entry name" value="CONSTANS-like_Bbox1"/>
</dbReference>
<dbReference type="EMBL" id="CM007906">
    <property type="protein sequence ID" value="OTF86631.1"/>
    <property type="molecule type" value="Genomic_DNA"/>
</dbReference>
<dbReference type="Gramene" id="mRNA:HanXRQr2_Chr17g0808331">
    <property type="protein sequence ID" value="mRNA:HanXRQr2_Chr17g0808331"/>
    <property type="gene ID" value="HanXRQr2_Chr17g0808331"/>
</dbReference>
<feature type="domain" description="B box-type" evidence="6">
    <location>
        <begin position="1"/>
        <end position="45"/>
    </location>
</feature>
<evidence type="ECO:0000256" key="4">
    <source>
        <dbReference type="PROSITE-ProRule" id="PRU00024"/>
    </source>
</evidence>
<dbReference type="AlphaFoldDB" id="A0A251RQX8"/>
<keyword evidence="2 4" id="KW-0863">Zinc-finger</keyword>
<dbReference type="GO" id="GO:0008270">
    <property type="term" value="F:zinc ion binding"/>
    <property type="evidence" value="ECO:0007669"/>
    <property type="project" value="UniProtKB-KW"/>
</dbReference>
<evidence type="ECO:0000313" key="9">
    <source>
        <dbReference type="Proteomes" id="UP000215914"/>
    </source>
</evidence>
<dbReference type="OrthoDB" id="153872at2759"/>
<reference evidence="7 9" key="1">
    <citation type="journal article" date="2017" name="Nature">
        <title>The sunflower genome provides insights into oil metabolism, flowering and Asterid evolution.</title>
        <authorList>
            <person name="Badouin H."/>
            <person name="Gouzy J."/>
            <person name="Grassa C.J."/>
            <person name="Murat F."/>
            <person name="Staton S.E."/>
            <person name="Cottret L."/>
            <person name="Lelandais-Briere C."/>
            <person name="Owens G.L."/>
            <person name="Carrere S."/>
            <person name="Mayjonade B."/>
            <person name="Legrand L."/>
            <person name="Gill N."/>
            <person name="Kane N.C."/>
            <person name="Bowers J.E."/>
            <person name="Hubner S."/>
            <person name="Bellec A."/>
            <person name="Berard A."/>
            <person name="Berges H."/>
            <person name="Blanchet N."/>
            <person name="Boniface M.C."/>
            <person name="Brunel D."/>
            <person name="Catrice O."/>
            <person name="Chaidir N."/>
            <person name="Claudel C."/>
            <person name="Donnadieu C."/>
            <person name="Faraut T."/>
            <person name="Fievet G."/>
            <person name="Helmstetter N."/>
            <person name="King M."/>
            <person name="Knapp S.J."/>
            <person name="Lai Z."/>
            <person name="Le Paslier M.C."/>
            <person name="Lippi Y."/>
            <person name="Lorenzon L."/>
            <person name="Mandel J.R."/>
            <person name="Marage G."/>
            <person name="Marchand G."/>
            <person name="Marquand E."/>
            <person name="Bret-Mestries E."/>
            <person name="Morien E."/>
            <person name="Nambeesan S."/>
            <person name="Nguyen T."/>
            <person name="Pegot-Espagnet P."/>
            <person name="Pouilly N."/>
            <person name="Raftis F."/>
            <person name="Sallet E."/>
            <person name="Schiex T."/>
            <person name="Thomas J."/>
            <person name="Vandecasteele C."/>
            <person name="Vares D."/>
            <person name="Vear F."/>
            <person name="Vautrin S."/>
            <person name="Crespi M."/>
            <person name="Mangin B."/>
            <person name="Burke J.M."/>
            <person name="Salse J."/>
            <person name="Munos S."/>
            <person name="Vincourt P."/>
            <person name="Rieseberg L.H."/>
            <person name="Langlade N.B."/>
        </authorList>
    </citation>
    <scope>NUCLEOTIDE SEQUENCE [LARGE SCALE GENOMIC DNA]</scope>
    <source>
        <strain evidence="9">cv. SF193</strain>
        <tissue evidence="7">Leaves</tissue>
    </source>
</reference>
<keyword evidence="1" id="KW-0479">Metal-binding</keyword>
<dbReference type="InParanoid" id="A0A251RQX8"/>
<feature type="region of interest" description="Disordered" evidence="5">
    <location>
        <begin position="114"/>
        <end position="136"/>
    </location>
</feature>
<dbReference type="InterPro" id="IPR000315">
    <property type="entry name" value="Znf_B-box"/>
</dbReference>
<dbReference type="EMBL" id="MNCJ02000332">
    <property type="protein sequence ID" value="KAF5755909.1"/>
    <property type="molecule type" value="Genomic_DNA"/>
</dbReference>
<dbReference type="PROSITE" id="PS50119">
    <property type="entry name" value="ZF_BBOX"/>
    <property type="match status" value="1"/>
</dbReference>
<feature type="compositionally biased region" description="Polar residues" evidence="5">
    <location>
        <begin position="157"/>
        <end position="176"/>
    </location>
</feature>
<reference evidence="7" key="3">
    <citation type="submission" date="2020-06" db="EMBL/GenBank/DDBJ databases">
        <title>Helianthus annuus Genome sequencing and assembly Release 2.</title>
        <authorList>
            <person name="Gouzy J."/>
            <person name="Langlade N."/>
            <person name="Munos S."/>
        </authorList>
    </citation>
    <scope>NUCLEOTIDE SEQUENCE</scope>
    <source>
        <tissue evidence="7">Leaves</tissue>
    </source>
</reference>
<dbReference type="Proteomes" id="UP000215914">
    <property type="component" value="Chromosome 17"/>
</dbReference>
<dbReference type="PANTHER" id="PTHR31717">
    <property type="entry name" value="ZINC FINGER PROTEIN CONSTANS-LIKE 10"/>
    <property type="match status" value="1"/>
</dbReference>
<evidence type="ECO:0000313" key="8">
    <source>
        <dbReference type="EMBL" id="OTF86631.1"/>
    </source>
</evidence>
<dbReference type="PANTHER" id="PTHR31717:SF76">
    <property type="entry name" value="B-BOX-TYPE ZINC FINGER-RELATED"/>
    <property type="match status" value="1"/>
</dbReference>
<evidence type="ECO:0000256" key="2">
    <source>
        <dbReference type="ARBA" id="ARBA00022771"/>
    </source>
</evidence>
<evidence type="ECO:0000313" key="7">
    <source>
        <dbReference type="EMBL" id="KAF5755909.1"/>
    </source>
</evidence>
<keyword evidence="9" id="KW-1185">Reference proteome</keyword>
<dbReference type="SMART" id="SM00336">
    <property type="entry name" value="BBOX"/>
    <property type="match status" value="1"/>
</dbReference>
<evidence type="ECO:0000256" key="3">
    <source>
        <dbReference type="ARBA" id="ARBA00022833"/>
    </source>
</evidence>
<name>A0A251RQX8_HELAN</name>
<protein>
    <submittedName>
        <fullName evidence="8">Putative B-box-type zinc finger</fullName>
    </submittedName>
    <submittedName>
        <fullName evidence="7">Transcription factor interactor and regulator Znf-B family</fullName>
    </submittedName>
</protein>
<gene>
    <name evidence="8" type="ORF">HannXRQ_Chr17g0552841</name>
    <name evidence="7" type="ORF">HanXRQr2_Chr17g0808331</name>
</gene>
<evidence type="ECO:0000256" key="1">
    <source>
        <dbReference type="ARBA" id="ARBA00022723"/>
    </source>
</evidence>
<evidence type="ECO:0000259" key="6">
    <source>
        <dbReference type="PROSITE" id="PS50119"/>
    </source>
</evidence>
<keyword evidence="3" id="KW-0862">Zinc</keyword>
<feature type="region of interest" description="Disordered" evidence="5">
    <location>
        <begin position="152"/>
        <end position="178"/>
    </location>
</feature>
<organism evidence="8 9">
    <name type="scientific">Helianthus annuus</name>
    <name type="common">Common sunflower</name>
    <dbReference type="NCBI Taxonomy" id="4232"/>
    <lineage>
        <taxon>Eukaryota</taxon>
        <taxon>Viridiplantae</taxon>
        <taxon>Streptophyta</taxon>
        <taxon>Embryophyta</taxon>
        <taxon>Tracheophyta</taxon>
        <taxon>Spermatophyta</taxon>
        <taxon>Magnoliopsida</taxon>
        <taxon>eudicotyledons</taxon>
        <taxon>Gunneridae</taxon>
        <taxon>Pentapetalae</taxon>
        <taxon>asterids</taxon>
        <taxon>campanulids</taxon>
        <taxon>Asterales</taxon>
        <taxon>Asteraceae</taxon>
        <taxon>Asteroideae</taxon>
        <taxon>Heliantheae alliance</taxon>
        <taxon>Heliantheae</taxon>
        <taxon>Helianthus</taxon>
    </lineage>
</organism>
<dbReference type="Pfam" id="PF00643">
    <property type="entry name" value="zf-B_box"/>
    <property type="match status" value="1"/>
</dbReference>
<reference evidence="8" key="2">
    <citation type="submission" date="2017-02" db="EMBL/GenBank/DDBJ databases">
        <title>Sunflower complete genome.</title>
        <authorList>
            <person name="Langlade N."/>
            <person name="Munos S."/>
        </authorList>
    </citation>
    <scope>NUCLEOTIDE SEQUENCE [LARGE SCALE GENOMIC DNA]</scope>
    <source>
        <tissue evidence="8">Leaves</tissue>
    </source>
</reference>
<sequence length="215" mass="23264">MKRCELCKSTARIYCESDRASLCWTCDSKVHSANFLVTRHSRSLLCRVCQSVTPWTASGEKLCRSTASVCGRCDVEDVSHGMVEGVGGNNGEIGIGNACGDEIDVKGSVDRVVARSSGPLPPAASSSSSDEGLVGYRGGLRKRKNVVDVTHEEDIDSSSVNINHHPQSSTMSSSVGTIGDEKKIRDRNIKSGEYVDAPILRRGKSRRMLEFDLNL</sequence>